<evidence type="ECO:0000313" key="4">
    <source>
        <dbReference type="EMBL" id="MFA0569691.1"/>
    </source>
</evidence>
<feature type="domain" description="NADH:ubiquinone oxidoreductase intermediate-associated protein 30" evidence="3">
    <location>
        <begin position="29"/>
        <end position="179"/>
    </location>
</feature>
<sequence>MKKIAFLLLVFTSYFLCSKAVMASGKNMIDFTKASEQHNWTATNDNVMGGVSTGSFIYDGQLSRFIGELSFANNGGFSSVNRAIETLSNKPDTVELTYIGDGRTYQLRLTTWKDGYRINYKHDFSTIQGEQFKRVFHLSDFQAVFRGRMLSGAPKIDAKEIKQIGFLIADKQPLPFSLNLIQIQFQKSQEPNK</sequence>
<dbReference type="InterPro" id="IPR008979">
    <property type="entry name" value="Galactose-bd-like_sf"/>
</dbReference>
<feature type="signal peptide" evidence="2">
    <location>
        <begin position="1"/>
        <end position="23"/>
    </location>
</feature>
<comment type="caution">
    <text evidence="4">The sequence shown here is derived from an EMBL/GenBank/DDBJ whole genome shotgun (WGS) entry which is preliminary data.</text>
</comment>
<dbReference type="Proteomes" id="UP001570417">
    <property type="component" value="Unassembled WGS sequence"/>
</dbReference>
<gene>
    <name evidence="4" type="ORF">AB4566_15580</name>
</gene>
<dbReference type="PANTHER" id="PTHR13194">
    <property type="entry name" value="COMPLEX I INTERMEDIATE-ASSOCIATED PROTEIN 30"/>
    <property type="match status" value="1"/>
</dbReference>
<protein>
    <submittedName>
        <fullName evidence="4">CIA30 family protein</fullName>
    </submittedName>
</protein>
<reference evidence="4 5" key="1">
    <citation type="journal article" date="2024" name="ISME J.">
        <title>Tailless and filamentous prophages are predominant in marine Vibrio.</title>
        <authorList>
            <person name="Steensen K."/>
            <person name="Seneca J."/>
            <person name="Bartlau N."/>
            <person name="Yu X.A."/>
            <person name="Hussain F.A."/>
            <person name="Polz M.F."/>
        </authorList>
    </citation>
    <scope>NUCLEOTIDE SEQUENCE [LARGE SCALE GENOMIC DNA]</scope>
    <source>
        <strain evidence="4 5">10N.222.51.A1</strain>
    </source>
</reference>
<evidence type="ECO:0000256" key="2">
    <source>
        <dbReference type="SAM" id="SignalP"/>
    </source>
</evidence>
<dbReference type="SUPFAM" id="SSF49785">
    <property type="entry name" value="Galactose-binding domain-like"/>
    <property type="match status" value="1"/>
</dbReference>
<comment type="similarity">
    <text evidence="1">Belongs to the CIA30 family.</text>
</comment>
<accession>A0ABV4NEA8</accession>
<dbReference type="EMBL" id="JBFRUW010000058">
    <property type="protein sequence ID" value="MFA0569691.1"/>
    <property type="molecule type" value="Genomic_DNA"/>
</dbReference>
<evidence type="ECO:0000259" key="3">
    <source>
        <dbReference type="Pfam" id="PF08547"/>
    </source>
</evidence>
<keyword evidence="5" id="KW-1185">Reference proteome</keyword>
<dbReference type="InterPro" id="IPR013857">
    <property type="entry name" value="NADH-UbQ_OxRdtase-assoc_prot30"/>
</dbReference>
<name>A0ABV4NEA8_9VIBR</name>
<dbReference type="Pfam" id="PF08547">
    <property type="entry name" value="CIA30"/>
    <property type="match status" value="1"/>
</dbReference>
<proteinExistence type="inferred from homology"/>
<dbReference type="PANTHER" id="PTHR13194:SF19">
    <property type="entry name" value="NAD(P)-BINDING ROSSMANN-FOLD SUPERFAMILY PROTEIN"/>
    <property type="match status" value="1"/>
</dbReference>
<feature type="chain" id="PRO_5046004485" evidence="2">
    <location>
        <begin position="24"/>
        <end position="193"/>
    </location>
</feature>
<keyword evidence="2" id="KW-0732">Signal</keyword>
<organism evidence="4 5">
    <name type="scientific">Vibrio gallaecicus</name>
    <dbReference type="NCBI Taxonomy" id="552386"/>
    <lineage>
        <taxon>Bacteria</taxon>
        <taxon>Pseudomonadati</taxon>
        <taxon>Pseudomonadota</taxon>
        <taxon>Gammaproteobacteria</taxon>
        <taxon>Vibrionales</taxon>
        <taxon>Vibrionaceae</taxon>
        <taxon>Vibrio</taxon>
    </lineage>
</organism>
<evidence type="ECO:0000313" key="5">
    <source>
        <dbReference type="Proteomes" id="UP001570417"/>
    </source>
</evidence>
<evidence type="ECO:0000256" key="1">
    <source>
        <dbReference type="ARBA" id="ARBA00007884"/>
    </source>
</evidence>
<dbReference type="InterPro" id="IPR039131">
    <property type="entry name" value="NDUFAF1"/>
</dbReference>